<keyword evidence="1" id="KW-0597">Phosphoprotein</keyword>
<feature type="modified residue" description="4-aspartylphosphate" evidence="1">
    <location>
        <position position="81"/>
    </location>
</feature>
<dbReference type="InterPro" id="IPR001633">
    <property type="entry name" value="EAL_dom"/>
</dbReference>
<evidence type="ECO:0000259" key="4">
    <source>
        <dbReference type="PROSITE" id="PS50887"/>
    </source>
</evidence>
<dbReference type="Proteomes" id="UP000433181">
    <property type="component" value="Unassembled WGS sequence"/>
</dbReference>
<dbReference type="InterPro" id="IPR050706">
    <property type="entry name" value="Cyclic-di-GMP_PDE-like"/>
</dbReference>
<dbReference type="Pfam" id="PF00990">
    <property type="entry name" value="GGDEF"/>
    <property type="match status" value="1"/>
</dbReference>
<dbReference type="GO" id="GO:0000160">
    <property type="term" value="P:phosphorelay signal transduction system"/>
    <property type="evidence" value="ECO:0007669"/>
    <property type="project" value="InterPro"/>
</dbReference>
<protein>
    <submittedName>
        <fullName evidence="5">EAL domain-containing protein</fullName>
    </submittedName>
</protein>
<dbReference type="InterPro" id="IPR043128">
    <property type="entry name" value="Rev_trsase/Diguanyl_cyclase"/>
</dbReference>
<dbReference type="CDD" id="cd01948">
    <property type="entry name" value="EAL"/>
    <property type="match status" value="1"/>
</dbReference>
<dbReference type="Gene3D" id="3.30.70.270">
    <property type="match status" value="1"/>
</dbReference>
<dbReference type="PANTHER" id="PTHR33121">
    <property type="entry name" value="CYCLIC DI-GMP PHOSPHODIESTERASE PDEF"/>
    <property type="match status" value="1"/>
</dbReference>
<dbReference type="SUPFAM" id="SSF55073">
    <property type="entry name" value="Nucleotide cyclase"/>
    <property type="match status" value="1"/>
</dbReference>
<reference evidence="5 6" key="1">
    <citation type="submission" date="2019-08" db="EMBL/GenBank/DDBJ databases">
        <title>In-depth cultivation of the pig gut microbiome towards novel bacterial diversity and tailored functional studies.</title>
        <authorList>
            <person name="Wylensek D."/>
            <person name="Hitch T.C.A."/>
            <person name="Clavel T."/>
        </authorList>
    </citation>
    <scope>NUCLEOTIDE SEQUENCE [LARGE SCALE GENOMIC DNA]</scope>
    <source>
        <strain evidence="5 6">WCA-693-APC-5D-A</strain>
    </source>
</reference>
<evidence type="ECO:0000313" key="6">
    <source>
        <dbReference type="Proteomes" id="UP000433181"/>
    </source>
</evidence>
<dbReference type="EMBL" id="VUNR01000003">
    <property type="protein sequence ID" value="MSU07870.1"/>
    <property type="molecule type" value="Genomic_DNA"/>
</dbReference>
<evidence type="ECO:0000259" key="2">
    <source>
        <dbReference type="PROSITE" id="PS50110"/>
    </source>
</evidence>
<dbReference type="PANTHER" id="PTHR33121:SF79">
    <property type="entry name" value="CYCLIC DI-GMP PHOSPHODIESTERASE PDED-RELATED"/>
    <property type="match status" value="1"/>
</dbReference>
<gene>
    <name evidence="5" type="ORF">FYJ84_02555</name>
</gene>
<dbReference type="PROSITE" id="PS50883">
    <property type="entry name" value="EAL"/>
    <property type="match status" value="1"/>
</dbReference>
<dbReference type="InterPro" id="IPR011006">
    <property type="entry name" value="CheY-like_superfamily"/>
</dbReference>
<proteinExistence type="predicted"/>
<dbReference type="SUPFAM" id="SSF52172">
    <property type="entry name" value="CheY-like"/>
    <property type="match status" value="1"/>
</dbReference>
<dbReference type="SMART" id="SM00448">
    <property type="entry name" value="REC"/>
    <property type="match status" value="1"/>
</dbReference>
<feature type="domain" description="Response regulatory" evidence="2">
    <location>
        <begin position="33"/>
        <end position="148"/>
    </location>
</feature>
<dbReference type="GO" id="GO:0071111">
    <property type="term" value="F:cyclic-guanylate-specific phosphodiesterase activity"/>
    <property type="evidence" value="ECO:0007669"/>
    <property type="project" value="InterPro"/>
</dbReference>
<dbReference type="Pfam" id="PF00563">
    <property type="entry name" value="EAL"/>
    <property type="match status" value="1"/>
</dbReference>
<dbReference type="PROSITE" id="PS50887">
    <property type="entry name" value="GGDEF"/>
    <property type="match status" value="1"/>
</dbReference>
<sequence length="596" mass="68535">MGRRISSFFAEILYIIWGERANRGVCSMENRKTMLIVDDMEINRAILMQFFQDEFHIIEAENGREALDFIKSQPIDIILLDLMMPVMTGMEVLEWLLSNPRYGDIPVIVTTSADDVNSEVMAMERGAADYLTKPYNPSIVSCRVQNVLGRRENEISKLRQAAQDKKISAMQQILDIDQMTGLLTQKAFLQQAADKISGNPETRYCFVYLNIASFKLINELFNMETGDTILKTAASYFNTIVGKRGLASHLTADSFAILLPEDMLDMDLLIQGLDAMMHSLTIYRTVAFFAGVYQIDNIYLTTSQMLDRAHMAMTSVKNSHARRFAFYDDALRTKLMDEQIIAREMEPALNNGQFFVKYQPIYKIDTEARTMAPIAAEALLRWQHPEQGIISPDRFIPVFEKNGFINRVDRFAWEQACHFLSRQRDWGLDIQPISINISHMNFYDMSFVDYLLRLLRKYDLQPWMLWLELTEKSYNHAPEQLTKILRRLNSCGFSVILDDFGSSFSSLGILRDLTIDMLKVDVRRLYAHGNHDRVDIILQAIIDMAKKLNMQVIAEGVETPVQAELLQTMGCHTMQGFHYSRPLNSDAYIELLSSLR</sequence>
<feature type="domain" description="GGDEF" evidence="4">
    <location>
        <begin position="202"/>
        <end position="329"/>
    </location>
</feature>
<name>A0A6I2UDW2_9FIRM</name>
<dbReference type="Pfam" id="PF00072">
    <property type="entry name" value="Response_reg"/>
    <property type="match status" value="1"/>
</dbReference>
<dbReference type="Gene3D" id="3.20.20.450">
    <property type="entry name" value="EAL domain"/>
    <property type="match status" value="1"/>
</dbReference>
<dbReference type="InterPro" id="IPR001789">
    <property type="entry name" value="Sig_transdc_resp-reg_receiver"/>
</dbReference>
<dbReference type="Gene3D" id="3.40.50.2300">
    <property type="match status" value="1"/>
</dbReference>
<organism evidence="5 6">
    <name type="scientific">Anaerovibrio slackiae</name>
    <dbReference type="NCBI Taxonomy" id="2652309"/>
    <lineage>
        <taxon>Bacteria</taxon>
        <taxon>Bacillati</taxon>
        <taxon>Bacillota</taxon>
        <taxon>Negativicutes</taxon>
        <taxon>Selenomonadales</taxon>
        <taxon>Selenomonadaceae</taxon>
        <taxon>Anaerovibrio</taxon>
    </lineage>
</organism>
<dbReference type="InterPro" id="IPR000160">
    <property type="entry name" value="GGDEF_dom"/>
</dbReference>
<dbReference type="PROSITE" id="PS50110">
    <property type="entry name" value="RESPONSE_REGULATORY"/>
    <property type="match status" value="1"/>
</dbReference>
<evidence type="ECO:0000259" key="3">
    <source>
        <dbReference type="PROSITE" id="PS50883"/>
    </source>
</evidence>
<keyword evidence="6" id="KW-1185">Reference proteome</keyword>
<accession>A0A6I2UDW2</accession>
<evidence type="ECO:0000313" key="5">
    <source>
        <dbReference type="EMBL" id="MSU07870.1"/>
    </source>
</evidence>
<dbReference type="InterPro" id="IPR029787">
    <property type="entry name" value="Nucleotide_cyclase"/>
</dbReference>
<dbReference type="SMART" id="SM00052">
    <property type="entry name" value="EAL"/>
    <property type="match status" value="1"/>
</dbReference>
<dbReference type="SMART" id="SM00267">
    <property type="entry name" value="GGDEF"/>
    <property type="match status" value="1"/>
</dbReference>
<comment type="caution">
    <text evidence="5">The sequence shown here is derived from an EMBL/GenBank/DDBJ whole genome shotgun (WGS) entry which is preliminary data.</text>
</comment>
<dbReference type="SUPFAM" id="SSF141868">
    <property type="entry name" value="EAL domain-like"/>
    <property type="match status" value="1"/>
</dbReference>
<evidence type="ECO:0000256" key="1">
    <source>
        <dbReference type="PROSITE-ProRule" id="PRU00169"/>
    </source>
</evidence>
<dbReference type="AlphaFoldDB" id="A0A6I2UDW2"/>
<dbReference type="InterPro" id="IPR035919">
    <property type="entry name" value="EAL_sf"/>
</dbReference>
<feature type="domain" description="EAL" evidence="3">
    <location>
        <begin position="338"/>
        <end position="596"/>
    </location>
</feature>